<dbReference type="RefSeq" id="WP_246398417.1">
    <property type="nucleotide sequence ID" value="NZ_JACIDR010000004.1"/>
</dbReference>
<reference evidence="3 4" key="1">
    <citation type="submission" date="2020-08" db="EMBL/GenBank/DDBJ databases">
        <title>Genomic Encyclopedia of Type Strains, Phase IV (KMG-IV): sequencing the most valuable type-strain genomes for metagenomic binning, comparative biology and taxonomic classification.</title>
        <authorList>
            <person name="Goeker M."/>
        </authorList>
    </citation>
    <scope>NUCLEOTIDE SEQUENCE [LARGE SCALE GENOMIC DNA]</scope>
    <source>
        <strain evidence="3 4">DSM 25481</strain>
    </source>
</reference>
<sequence length="238" mass="25120">MALSRRTAMILLGALAPGGARSAGEASLNHVVLLGDSVFDNAAYVAGGPDVVSQLRERLPPSWRASLRAVDGSVMSSMPRQLAHLPDDATHLVVSVGGNDAIALSAVLRASSSSVSGSLLRLAEVRDGFRRDYAAMLHEVTRVGLPAAFCTIYEPRYPDAASRRAAATALALIDDCIIRLLIDRGLPIIELRSVCADDADFANPIEPSVQGGGKIADAIARLLATHEFGRGRSEIITR</sequence>
<feature type="domain" description="SGNH hydrolase-type esterase" evidence="2">
    <location>
        <begin position="33"/>
        <end position="200"/>
    </location>
</feature>
<name>A0A7W6GHL8_9HYPH</name>
<protein>
    <recommendedName>
        <fullName evidence="2">SGNH hydrolase-type esterase domain-containing protein</fullName>
    </recommendedName>
</protein>
<accession>A0A7W6GHL8</accession>
<keyword evidence="4" id="KW-1185">Reference proteome</keyword>
<dbReference type="GO" id="GO:0016788">
    <property type="term" value="F:hydrolase activity, acting on ester bonds"/>
    <property type="evidence" value="ECO:0007669"/>
    <property type="project" value="UniProtKB-ARBA"/>
</dbReference>
<dbReference type="AlphaFoldDB" id="A0A7W6GHL8"/>
<feature type="chain" id="PRO_5030568252" description="SGNH hydrolase-type esterase domain-containing protein" evidence="1">
    <location>
        <begin position="23"/>
        <end position="238"/>
    </location>
</feature>
<dbReference type="Proteomes" id="UP000528964">
    <property type="component" value="Unassembled WGS sequence"/>
</dbReference>
<keyword evidence="1" id="KW-0732">Signal</keyword>
<dbReference type="SUPFAM" id="SSF52266">
    <property type="entry name" value="SGNH hydrolase"/>
    <property type="match status" value="1"/>
</dbReference>
<gene>
    <name evidence="3" type="ORF">GGR24_002601</name>
</gene>
<feature type="signal peptide" evidence="1">
    <location>
        <begin position="1"/>
        <end position="22"/>
    </location>
</feature>
<organism evidence="3 4">
    <name type="scientific">Hansschlegelia beijingensis</name>
    <dbReference type="NCBI Taxonomy" id="1133344"/>
    <lineage>
        <taxon>Bacteria</taxon>
        <taxon>Pseudomonadati</taxon>
        <taxon>Pseudomonadota</taxon>
        <taxon>Alphaproteobacteria</taxon>
        <taxon>Hyphomicrobiales</taxon>
        <taxon>Methylopilaceae</taxon>
        <taxon>Hansschlegelia</taxon>
    </lineage>
</organism>
<dbReference type="InterPro" id="IPR013830">
    <property type="entry name" value="SGNH_hydro"/>
</dbReference>
<evidence type="ECO:0000259" key="2">
    <source>
        <dbReference type="Pfam" id="PF13472"/>
    </source>
</evidence>
<evidence type="ECO:0000313" key="3">
    <source>
        <dbReference type="EMBL" id="MBB3973924.1"/>
    </source>
</evidence>
<evidence type="ECO:0000256" key="1">
    <source>
        <dbReference type="SAM" id="SignalP"/>
    </source>
</evidence>
<dbReference type="EMBL" id="JACIDR010000004">
    <property type="protein sequence ID" value="MBB3973924.1"/>
    <property type="molecule type" value="Genomic_DNA"/>
</dbReference>
<comment type="caution">
    <text evidence="3">The sequence shown here is derived from an EMBL/GenBank/DDBJ whole genome shotgun (WGS) entry which is preliminary data.</text>
</comment>
<dbReference type="Gene3D" id="3.40.50.1110">
    <property type="entry name" value="SGNH hydrolase"/>
    <property type="match status" value="1"/>
</dbReference>
<dbReference type="InterPro" id="IPR036514">
    <property type="entry name" value="SGNH_hydro_sf"/>
</dbReference>
<evidence type="ECO:0000313" key="4">
    <source>
        <dbReference type="Proteomes" id="UP000528964"/>
    </source>
</evidence>
<proteinExistence type="predicted"/>
<dbReference type="Pfam" id="PF13472">
    <property type="entry name" value="Lipase_GDSL_2"/>
    <property type="match status" value="1"/>
</dbReference>